<comment type="function">
    <text evidence="2">Neddylation of cullins play an essential role in the regulation of SCF-type complexes activity.</text>
</comment>
<dbReference type="GO" id="GO:0016874">
    <property type="term" value="F:ligase activity"/>
    <property type="evidence" value="ECO:0007669"/>
    <property type="project" value="UniProtKB-KW"/>
</dbReference>
<gene>
    <name evidence="5" type="primary">DCN1</name>
    <name evidence="5" type="ORF">SLS63_006593</name>
</gene>
<dbReference type="Gene3D" id="1.10.238.10">
    <property type="entry name" value="EF-hand"/>
    <property type="match status" value="1"/>
</dbReference>
<dbReference type="Pfam" id="PF03556">
    <property type="entry name" value="Cullin_binding"/>
    <property type="match status" value="1"/>
</dbReference>
<dbReference type="InterPro" id="IPR005176">
    <property type="entry name" value="PONY_dom"/>
</dbReference>
<dbReference type="Proteomes" id="UP001430848">
    <property type="component" value="Unassembled WGS sequence"/>
</dbReference>
<dbReference type="PANTHER" id="PTHR12281:SF31">
    <property type="entry name" value="DCN1-LIKE PROTEIN 3"/>
    <property type="match status" value="1"/>
</dbReference>
<feature type="compositionally biased region" description="Basic and acidic residues" evidence="3">
    <location>
        <begin position="50"/>
        <end position="63"/>
    </location>
</feature>
<evidence type="ECO:0000313" key="5">
    <source>
        <dbReference type="EMBL" id="KAK7728364.1"/>
    </source>
</evidence>
<dbReference type="InterPro" id="IPR009060">
    <property type="entry name" value="UBA-like_sf"/>
</dbReference>
<protein>
    <recommendedName>
        <fullName evidence="2">Defective in cullin neddylation protein</fullName>
    </recommendedName>
</protein>
<dbReference type="Gene3D" id="1.10.8.10">
    <property type="entry name" value="DNA helicase RuvA subunit, C-terminal domain"/>
    <property type="match status" value="1"/>
</dbReference>
<evidence type="ECO:0000256" key="1">
    <source>
        <dbReference type="ARBA" id="ARBA00022786"/>
    </source>
</evidence>
<keyword evidence="1" id="KW-0833">Ubl conjugation pathway</keyword>
<evidence type="ECO:0000256" key="3">
    <source>
        <dbReference type="SAM" id="MobiDB-lite"/>
    </source>
</evidence>
<dbReference type="InterPro" id="IPR014764">
    <property type="entry name" value="DCN-prot"/>
</dbReference>
<name>A0ABR1P7S6_DIAER</name>
<dbReference type="PANTHER" id="PTHR12281">
    <property type="entry name" value="RP42 RELATED"/>
    <property type="match status" value="1"/>
</dbReference>
<reference evidence="5 6" key="1">
    <citation type="submission" date="2024-02" db="EMBL/GenBank/DDBJ databases">
        <title>De novo assembly and annotation of 12 fungi associated with fruit tree decline syndrome in Ontario, Canada.</title>
        <authorList>
            <person name="Sulman M."/>
            <person name="Ellouze W."/>
            <person name="Ilyukhin E."/>
        </authorList>
    </citation>
    <scope>NUCLEOTIDE SEQUENCE [LARGE SCALE GENOMIC DNA]</scope>
    <source>
        <strain evidence="5 6">M169</strain>
    </source>
</reference>
<evidence type="ECO:0000313" key="6">
    <source>
        <dbReference type="Proteomes" id="UP001430848"/>
    </source>
</evidence>
<dbReference type="Gene3D" id="1.10.238.200">
    <property type="entry name" value="Cullin, PONY binding domain"/>
    <property type="match status" value="1"/>
</dbReference>
<dbReference type="PROSITE" id="PS51229">
    <property type="entry name" value="DCUN1"/>
    <property type="match status" value="1"/>
</dbReference>
<sequence length="368" mass="41510">MPPLNSAQKALVAQFVAATGANEKTAQRFLKNANYRLDLAADTELLKKIARREPKLSRSDRPKPSPSTPVPTIPAITLQPQEHPQEHLHTPSTMAKRRQAAQGARDTARYATGLVKRKHLTQLQIPPIAPRIIIQRVTRYKTYLSSGGSADSGRVAAIEKAYDDLVTPARGDTKESLSAETTQEYLEALGVNMENAEQFVVMELVQSPSIGEITRNGFVNGWSATDLTTFGKTAQKNHVRRLINQLSTDPALFKKVYRHSFIAGKEASQKSIPLEHAIVYWQLLFAPPGRPWKSANRDWAKLWEDFLTEKWTRSVNKDMWNMTLEFANKTIDDEALGFYSEEDSWPAVVDEFVAWHRKREQSEAMDVN</sequence>
<organism evidence="5 6">
    <name type="scientific">Diaporthe eres</name>
    <name type="common">Phomopsis oblonga</name>
    <dbReference type="NCBI Taxonomy" id="83184"/>
    <lineage>
        <taxon>Eukaryota</taxon>
        <taxon>Fungi</taxon>
        <taxon>Dikarya</taxon>
        <taxon>Ascomycota</taxon>
        <taxon>Pezizomycotina</taxon>
        <taxon>Sordariomycetes</taxon>
        <taxon>Sordariomycetidae</taxon>
        <taxon>Diaporthales</taxon>
        <taxon>Diaporthaceae</taxon>
        <taxon>Diaporthe</taxon>
        <taxon>Diaporthe eres species complex</taxon>
    </lineage>
</organism>
<proteinExistence type="predicted"/>
<keyword evidence="5" id="KW-0436">Ligase</keyword>
<dbReference type="InterPro" id="IPR042460">
    <property type="entry name" value="DCN1-like_PONY"/>
</dbReference>
<feature type="region of interest" description="Disordered" evidence="3">
    <location>
        <begin position="50"/>
        <end position="106"/>
    </location>
</feature>
<evidence type="ECO:0000256" key="2">
    <source>
        <dbReference type="RuleBase" id="RU410713"/>
    </source>
</evidence>
<comment type="caution">
    <text evidence="5">The sequence shown here is derived from an EMBL/GenBank/DDBJ whole genome shotgun (WGS) entry which is preliminary data.</text>
</comment>
<accession>A0ABR1P7S6</accession>
<dbReference type="SUPFAM" id="SSF46934">
    <property type="entry name" value="UBA-like"/>
    <property type="match status" value="1"/>
</dbReference>
<dbReference type="EMBL" id="JAKNSF020000033">
    <property type="protein sequence ID" value="KAK7728364.1"/>
    <property type="molecule type" value="Genomic_DNA"/>
</dbReference>
<feature type="domain" description="DCUN1" evidence="4">
    <location>
        <begin position="153"/>
        <end position="357"/>
    </location>
</feature>
<keyword evidence="6" id="KW-1185">Reference proteome</keyword>
<evidence type="ECO:0000259" key="4">
    <source>
        <dbReference type="PROSITE" id="PS51229"/>
    </source>
</evidence>
<dbReference type="Pfam" id="PF14555">
    <property type="entry name" value="UBA_4"/>
    <property type="match status" value="1"/>
</dbReference>